<evidence type="ECO:0000313" key="2">
    <source>
        <dbReference type="Proteomes" id="UP001196413"/>
    </source>
</evidence>
<sequence>MANWSRMMWQGMVNRAIRMLASGPLGPHFFSASGTVGRKLNVVVAYLAFMMTRGGLPMYQFSLTILTDKPRTNSVTQADGELGELKRRIKPSNID</sequence>
<dbReference type="EMBL" id="JAHQIW010002282">
    <property type="protein sequence ID" value="KAJ1354924.1"/>
    <property type="molecule type" value="Genomic_DNA"/>
</dbReference>
<reference evidence="1" key="1">
    <citation type="submission" date="2021-06" db="EMBL/GenBank/DDBJ databases">
        <title>Parelaphostrongylus tenuis whole genome reference sequence.</title>
        <authorList>
            <person name="Garwood T.J."/>
            <person name="Larsen P.A."/>
            <person name="Fountain-Jones N.M."/>
            <person name="Garbe J.R."/>
            <person name="Macchietto M.G."/>
            <person name="Kania S.A."/>
            <person name="Gerhold R.W."/>
            <person name="Richards J.E."/>
            <person name="Wolf T.M."/>
        </authorList>
    </citation>
    <scope>NUCLEOTIDE SEQUENCE</scope>
    <source>
        <strain evidence="1">MNPRO001-30</strain>
        <tissue evidence="1">Meninges</tissue>
    </source>
</reference>
<comment type="caution">
    <text evidence="1">The sequence shown here is derived from an EMBL/GenBank/DDBJ whole genome shotgun (WGS) entry which is preliminary data.</text>
</comment>
<protein>
    <submittedName>
        <fullName evidence="1">Uncharacterized protein</fullName>
    </submittedName>
</protein>
<name>A0AAD5QMK1_PARTN</name>
<dbReference type="AlphaFoldDB" id="A0AAD5QMK1"/>
<keyword evidence="2" id="KW-1185">Reference proteome</keyword>
<dbReference type="Proteomes" id="UP001196413">
    <property type="component" value="Unassembled WGS sequence"/>
</dbReference>
<proteinExistence type="predicted"/>
<accession>A0AAD5QMK1</accession>
<gene>
    <name evidence="1" type="ORF">KIN20_012018</name>
</gene>
<organism evidence="1 2">
    <name type="scientific">Parelaphostrongylus tenuis</name>
    <name type="common">Meningeal worm</name>
    <dbReference type="NCBI Taxonomy" id="148309"/>
    <lineage>
        <taxon>Eukaryota</taxon>
        <taxon>Metazoa</taxon>
        <taxon>Ecdysozoa</taxon>
        <taxon>Nematoda</taxon>
        <taxon>Chromadorea</taxon>
        <taxon>Rhabditida</taxon>
        <taxon>Rhabditina</taxon>
        <taxon>Rhabditomorpha</taxon>
        <taxon>Strongyloidea</taxon>
        <taxon>Metastrongylidae</taxon>
        <taxon>Parelaphostrongylus</taxon>
    </lineage>
</organism>
<evidence type="ECO:0000313" key="1">
    <source>
        <dbReference type="EMBL" id="KAJ1354924.1"/>
    </source>
</evidence>